<reference evidence="2 3" key="1">
    <citation type="submission" date="2017-10" db="EMBL/GenBank/DDBJ databases">
        <title>Sequencing the genomes of 1000 actinobacteria strains.</title>
        <authorList>
            <person name="Klenk H.-P."/>
        </authorList>
    </citation>
    <scope>NUCLEOTIDE SEQUENCE [LARGE SCALE GENOMIC DNA]</scope>
    <source>
        <strain evidence="2 3">DSM 46092</strain>
    </source>
</reference>
<keyword evidence="3" id="KW-1185">Reference proteome</keyword>
<comment type="caution">
    <text evidence="2">The sequence shown here is derived from an EMBL/GenBank/DDBJ whole genome shotgun (WGS) entry which is preliminary data.</text>
</comment>
<dbReference type="AlphaFoldDB" id="A0A2A9FB30"/>
<protein>
    <submittedName>
        <fullName evidence="2">Putative phage-associated protein</fullName>
    </submittedName>
</protein>
<accession>A0A2A9FB30</accession>
<gene>
    <name evidence="2" type="ORF">ATK36_3074</name>
</gene>
<dbReference type="Pfam" id="PF13274">
    <property type="entry name" value="SocA_Panacea"/>
    <property type="match status" value="1"/>
</dbReference>
<feature type="domain" description="Antitoxin SocA-like Panacea" evidence="1">
    <location>
        <begin position="23"/>
        <end position="115"/>
    </location>
</feature>
<dbReference type="RefSeq" id="WP_098514907.1">
    <property type="nucleotide sequence ID" value="NZ_JBIAKZ010000017.1"/>
</dbReference>
<evidence type="ECO:0000259" key="1">
    <source>
        <dbReference type="Pfam" id="PF13274"/>
    </source>
</evidence>
<sequence length="154" mass="17647">MADVRDVAAYILGRRGPMTAMKLQKLVYYSQAWHLVWEEEPLFTERIEAWANGPVVRKLYGEHRQRWELQAGEKLGGDPSRLTDSESETVDIVLDSYGDKAAHWLSELTHREAPWRDARKNAGLNDGQRGDAEITRASMYEYYDSLTSEAAEEV</sequence>
<organism evidence="2 3">
    <name type="scientific">Amycolatopsis sulphurea</name>
    <dbReference type="NCBI Taxonomy" id="76022"/>
    <lineage>
        <taxon>Bacteria</taxon>
        <taxon>Bacillati</taxon>
        <taxon>Actinomycetota</taxon>
        <taxon>Actinomycetes</taxon>
        <taxon>Pseudonocardiales</taxon>
        <taxon>Pseudonocardiaceae</taxon>
        <taxon>Amycolatopsis</taxon>
    </lineage>
</organism>
<name>A0A2A9FB30_9PSEU</name>
<evidence type="ECO:0000313" key="2">
    <source>
        <dbReference type="EMBL" id="PFG48006.1"/>
    </source>
</evidence>
<proteinExistence type="predicted"/>
<evidence type="ECO:0000313" key="3">
    <source>
        <dbReference type="Proteomes" id="UP000243542"/>
    </source>
</evidence>
<dbReference type="InterPro" id="IPR025272">
    <property type="entry name" value="SocA_Panacea"/>
</dbReference>
<dbReference type="Proteomes" id="UP000243542">
    <property type="component" value="Unassembled WGS sequence"/>
</dbReference>
<dbReference type="EMBL" id="PDJK01000002">
    <property type="protein sequence ID" value="PFG48006.1"/>
    <property type="molecule type" value="Genomic_DNA"/>
</dbReference>